<dbReference type="InterPro" id="IPR052704">
    <property type="entry name" value="ECF_Sigma-70_Domain"/>
</dbReference>
<keyword evidence="4" id="KW-0731">Sigma factor</keyword>
<dbReference type="SUPFAM" id="SSF54427">
    <property type="entry name" value="NTF2-like"/>
    <property type="match status" value="1"/>
</dbReference>
<evidence type="ECO:0000256" key="5">
    <source>
        <dbReference type="ARBA" id="ARBA00023163"/>
    </source>
</evidence>
<keyword evidence="3" id="KW-0805">Transcription regulation</keyword>
<evidence type="ECO:0000256" key="4">
    <source>
        <dbReference type="ARBA" id="ARBA00023082"/>
    </source>
</evidence>
<evidence type="ECO:0000313" key="9">
    <source>
        <dbReference type="EMBL" id="MEN1947435.1"/>
    </source>
</evidence>
<comment type="similarity">
    <text evidence="1">Belongs to the sigma-70 factor family. ECF subfamily.</text>
</comment>
<evidence type="ECO:0000256" key="6">
    <source>
        <dbReference type="SAM" id="MobiDB-lite"/>
    </source>
</evidence>
<dbReference type="SUPFAM" id="SSF88946">
    <property type="entry name" value="Sigma2 domain of RNA polymerase sigma factors"/>
    <property type="match status" value="1"/>
</dbReference>
<dbReference type="InterPro" id="IPR036388">
    <property type="entry name" value="WH-like_DNA-bd_sf"/>
</dbReference>
<keyword evidence="10" id="KW-1185">Reference proteome</keyword>
<evidence type="ECO:0000313" key="10">
    <source>
        <dbReference type="Proteomes" id="UP001425155"/>
    </source>
</evidence>
<name>A0ABU9W623_9MICO</name>
<dbReference type="Proteomes" id="UP001425155">
    <property type="component" value="Unassembled WGS sequence"/>
</dbReference>
<dbReference type="SUPFAM" id="SSF88659">
    <property type="entry name" value="Sigma3 and sigma4 domains of RNA polymerase sigma factors"/>
    <property type="match status" value="1"/>
</dbReference>
<sequence length="300" mass="32253">MNVEGNKPAASGPGSDAEARAAEFEAHRARLIAMANRMLGTNADAEDAVQEAWLRLARYDGEPIDNLGGWLTTVVGRVCIDMLRARNARPEAAYDDRVTDWVVTEDDGGTPEDEAILADSVGAALMVVLDSLTPAERLAFVLHDLFAVSFDEIAVIVGRSPDAAKMLASRARRKVRGEHPAADRRRERDVVDAFMSAARNGDFEALLRILDPDVVWRGHTARGVVVQLGATAVAGKIQNAGRAKSTVRRVLVNDRPGVMAWSAKGAPQAVMACTVVDGRIAQIVSVINPELLAEMELPEA</sequence>
<feature type="domain" description="RNA polymerase sigma factor 70 region 4 type 2" evidence="8">
    <location>
        <begin position="124"/>
        <end position="174"/>
    </location>
</feature>
<evidence type="ECO:0000256" key="1">
    <source>
        <dbReference type="ARBA" id="ARBA00010641"/>
    </source>
</evidence>
<dbReference type="Gene3D" id="3.10.450.50">
    <property type="match status" value="1"/>
</dbReference>
<comment type="caution">
    <text evidence="9">The sequence shown here is derived from an EMBL/GenBank/DDBJ whole genome shotgun (WGS) entry which is preliminary data.</text>
</comment>
<dbReference type="Pfam" id="PF04542">
    <property type="entry name" value="Sigma70_r2"/>
    <property type="match status" value="1"/>
</dbReference>
<feature type="domain" description="RNA polymerase sigma-70 region 2" evidence="7">
    <location>
        <begin position="24"/>
        <end position="87"/>
    </location>
</feature>
<dbReference type="EMBL" id="JBCLVG010000002">
    <property type="protein sequence ID" value="MEN1947435.1"/>
    <property type="molecule type" value="Genomic_DNA"/>
</dbReference>
<keyword evidence="5" id="KW-0804">Transcription</keyword>
<dbReference type="InterPro" id="IPR032710">
    <property type="entry name" value="NTF2-like_dom_sf"/>
</dbReference>
<dbReference type="Gene3D" id="1.10.1740.10">
    <property type="match status" value="1"/>
</dbReference>
<evidence type="ECO:0000256" key="2">
    <source>
        <dbReference type="ARBA" id="ARBA00011344"/>
    </source>
</evidence>
<gene>
    <name evidence="9" type="ORF">WJX64_12825</name>
</gene>
<dbReference type="InterPro" id="IPR014284">
    <property type="entry name" value="RNA_pol_sigma-70_dom"/>
</dbReference>
<dbReference type="InterPro" id="IPR013324">
    <property type="entry name" value="RNA_pol_sigma_r3/r4-like"/>
</dbReference>
<dbReference type="PANTHER" id="PTHR30173:SF43">
    <property type="entry name" value="ECF RNA POLYMERASE SIGMA FACTOR SIGI-RELATED"/>
    <property type="match status" value="1"/>
</dbReference>
<organism evidence="9 10">
    <name type="scientific">Leifsonia stereocauli</name>
    <dbReference type="NCBI Taxonomy" id="3134136"/>
    <lineage>
        <taxon>Bacteria</taxon>
        <taxon>Bacillati</taxon>
        <taxon>Actinomycetota</taxon>
        <taxon>Actinomycetes</taxon>
        <taxon>Micrococcales</taxon>
        <taxon>Microbacteriaceae</taxon>
        <taxon>Leifsonia</taxon>
    </lineage>
</organism>
<dbReference type="InterPro" id="IPR013249">
    <property type="entry name" value="RNA_pol_sigma70_r4_t2"/>
</dbReference>
<comment type="subunit">
    <text evidence="2">Interacts transiently with the RNA polymerase catalytic core formed by RpoA, RpoB, RpoC and RpoZ (2 alpha, 1 beta, 1 beta' and 1 omega subunit) to form the RNA polymerase holoenzyme that can initiate transcription.</text>
</comment>
<evidence type="ECO:0000256" key="3">
    <source>
        <dbReference type="ARBA" id="ARBA00023015"/>
    </source>
</evidence>
<proteinExistence type="inferred from homology"/>
<reference evidence="9 10" key="1">
    <citation type="submission" date="2024-03" db="EMBL/GenBank/DDBJ databases">
        <title>YIM 134122 draft genome.</title>
        <authorList>
            <person name="Zuo S."/>
            <person name="Xiong L."/>
        </authorList>
    </citation>
    <scope>NUCLEOTIDE SEQUENCE [LARGE SCALE GENOMIC DNA]</scope>
    <source>
        <strain evidence="9 10">YIM 134122</strain>
    </source>
</reference>
<dbReference type="Pfam" id="PF08281">
    <property type="entry name" value="Sigma70_r4_2"/>
    <property type="match status" value="1"/>
</dbReference>
<dbReference type="InterPro" id="IPR013325">
    <property type="entry name" value="RNA_pol_sigma_r2"/>
</dbReference>
<dbReference type="Gene3D" id="1.10.10.10">
    <property type="entry name" value="Winged helix-like DNA-binding domain superfamily/Winged helix DNA-binding domain"/>
    <property type="match status" value="1"/>
</dbReference>
<dbReference type="RefSeq" id="WP_342114656.1">
    <property type="nucleotide sequence ID" value="NZ_JBCAUN010000002.1"/>
</dbReference>
<accession>A0ABU9W623</accession>
<dbReference type="NCBIfam" id="TIGR02937">
    <property type="entry name" value="sigma70-ECF"/>
    <property type="match status" value="1"/>
</dbReference>
<evidence type="ECO:0000259" key="7">
    <source>
        <dbReference type="Pfam" id="PF04542"/>
    </source>
</evidence>
<dbReference type="PANTHER" id="PTHR30173">
    <property type="entry name" value="SIGMA 19 FACTOR"/>
    <property type="match status" value="1"/>
</dbReference>
<dbReference type="InterPro" id="IPR007627">
    <property type="entry name" value="RNA_pol_sigma70_r2"/>
</dbReference>
<feature type="region of interest" description="Disordered" evidence="6">
    <location>
        <begin position="1"/>
        <end position="20"/>
    </location>
</feature>
<protein>
    <submittedName>
        <fullName evidence="9">Sigma-70 family RNA polymerase sigma factor</fullName>
    </submittedName>
</protein>
<evidence type="ECO:0000259" key="8">
    <source>
        <dbReference type="Pfam" id="PF08281"/>
    </source>
</evidence>